<feature type="domain" description="DUF8201" evidence="2">
    <location>
        <begin position="1"/>
        <end position="355"/>
    </location>
</feature>
<keyword evidence="1" id="KW-0812">Transmembrane</keyword>
<feature type="transmembrane region" description="Helical" evidence="1">
    <location>
        <begin position="38"/>
        <end position="60"/>
    </location>
</feature>
<feature type="transmembrane region" description="Helical" evidence="1">
    <location>
        <begin position="231"/>
        <end position="248"/>
    </location>
</feature>
<feature type="transmembrane region" description="Helical" evidence="1">
    <location>
        <begin position="173"/>
        <end position="193"/>
    </location>
</feature>
<dbReference type="InterPro" id="IPR058514">
    <property type="entry name" value="DUF8201"/>
</dbReference>
<feature type="transmembrane region" description="Helical" evidence="1">
    <location>
        <begin position="260"/>
        <end position="287"/>
    </location>
</feature>
<feature type="transmembrane region" description="Helical" evidence="1">
    <location>
        <begin position="6"/>
        <end position="26"/>
    </location>
</feature>
<feature type="transmembrane region" description="Helical" evidence="1">
    <location>
        <begin position="452"/>
        <end position="468"/>
    </location>
</feature>
<evidence type="ECO:0000259" key="2">
    <source>
        <dbReference type="Pfam" id="PF26626"/>
    </source>
</evidence>
<keyword evidence="1" id="KW-0472">Membrane</keyword>
<dbReference type="Pfam" id="PF26626">
    <property type="entry name" value="DUF8201"/>
    <property type="match status" value="1"/>
</dbReference>
<feature type="transmembrane region" description="Helical" evidence="1">
    <location>
        <begin position="299"/>
        <end position="324"/>
    </location>
</feature>
<accession>A0AA96Y7G8</accession>
<dbReference type="EMBL" id="CP053540">
    <property type="protein sequence ID" value="WOB43323.1"/>
    <property type="molecule type" value="Genomic_DNA"/>
</dbReference>
<protein>
    <recommendedName>
        <fullName evidence="2">DUF8201 domain-containing protein</fullName>
    </recommendedName>
</protein>
<sequence>MLILVSAWIGLFFCTVIPGAALLEWIGAKHFSRWGDRLILSAWLGTLLLASLLLSASLIAPLSPSVGIWVALQLVLLALLLPFGRRGLETLLSGFSSLPRWAWVLAVVLLLAIALLAQGATLPDTGLYHLQLVQWLGRTGSVPGLALLHDRFGFTSTWFALSAPFSTGDRLGTMVGLLGGYATFLTSLHTAIAVRHLLNDSLARVGDWFILISSAVTLPAAISMRALPSTSPNLPIIFLVVLVSWVLIESRPGLAAAHLLLLLSAGAVAIKLSALPLALVAFVYALVQTWKRPMRLLRLLILPALLVLPVVLASLVVSGCPLFPSPILCMDRLPWAVGSDHARAIASSVGQFGLQQAGGNVWAFLFKRRPHAGFLLVCSALAGALLLWELRRPFASPKSPSLLPGWFSVMCIALLGIFMIARAGYNLRFGLAYLLLLPAYLAAIYAQRRSPLASLSLFVVGASGATIWQSNPWFTAALLVIAIAIAAIGLKLAWRRSSQNSLQVVFLILPILLLPGHFVLKNPVRFSWISPSSSVPRPEQVELIFGQSNDVPYGYPAQGKRCWTAPLICTPVPIEGVQMRNPKRSFRGGFMRANASQN</sequence>
<feature type="transmembrane region" description="Helical" evidence="1">
    <location>
        <begin position="66"/>
        <end position="83"/>
    </location>
</feature>
<feature type="transmembrane region" description="Helical" evidence="1">
    <location>
        <begin position="501"/>
        <end position="520"/>
    </location>
</feature>
<feature type="transmembrane region" description="Helical" evidence="1">
    <location>
        <begin position="402"/>
        <end position="421"/>
    </location>
</feature>
<organism evidence="3">
    <name type="scientific">Thermoleptolyngbya oregonensis NK1-22</name>
    <dbReference type="NCBI Taxonomy" id="2547457"/>
    <lineage>
        <taxon>Bacteria</taxon>
        <taxon>Bacillati</taxon>
        <taxon>Cyanobacteriota</taxon>
        <taxon>Cyanophyceae</taxon>
        <taxon>Oculatellales</taxon>
        <taxon>Oculatellaceae</taxon>
        <taxon>Thermoleptolyngbya</taxon>
    </lineage>
</organism>
<evidence type="ECO:0000256" key="1">
    <source>
        <dbReference type="SAM" id="Phobius"/>
    </source>
</evidence>
<keyword evidence="1" id="KW-1133">Transmembrane helix</keyword>
<name>A0AA96Y7G8_9CYAN</name>
<reference evidence="3" key="1">
    <citation type="submission" date="2020-05" db="EMBL/GenBank/DDBJ databases">
        <authorList>
            <person name="Zhu T."/>
            <person name="Keshari N."/>
            <person name="Lu X."/>
        </authorList>
    </citation>
    <scope>NUCLEOTIDE SEQUENCE</scope>
    <source>
        <strain evidence="3">NK1-22</strain>
    </source>
</reference>
<feature type="transmembrane region" description="Helical" evidence="1">
    <location>
        <begin position="372"/>
        <end position="390"/>
    </location>
</feature>
<dbReference type="RefSeq" id="WP_316792697.1">
    <property type="nucleotide sequence ID" value="NZ_CP053540.1"/>
</dbReference>
<dbReference type="NCBIfam" id="NF047510">
    <property type="entry name" value="LIC_10190_fam"/>
    <property type="match status" value="1"/>
</dbReference>
<feature type="transmembrane region" description="Helical" evidence="1">
    <location>
        <begin position="474"/>
        <end position="494"/>
    </location>
</feature>
<dbReference type="AlphaFoldDB" id="A0AA96Y7G8"/>
<proteinExistence type="predicted"/>
<feature type="transmembrane region" description="Helical" evidence="1">
    <location>
        <begin position="103"/>
        <end position="122"/>
    </location>
</feature>
<dbReference type="InterPro" id="IPR058065">
    <property type="entry name" value="LIC_10190-like"/>
</dbReference>
<evidence type="ECO:0000313" key="3">
    <source>
        <dbReference type="EMBL" id="WOB43323.1"/>
    </source>
</evidence>
<feature type="transmembrane region" description="Helical" evidence="1">
    <location>
        <begin position="427"/>
        <end position="445"/>
    </location>
</feature>
<dbReference type="KEGG" id="tog:HNI00_09255"/>
<gene>
    <name evidence="3" type="ORF">HNI00_09255</name>
</gene>